<dbReference type="Proteomes" id="UP001626549">
    <property type="component" value="Chromosome"/>
</dbReference>
<evidence type="ECO:0000256" key="4">
    <source>
        <dbReference type="SAM" id="SignalP"/>
    </source>
</evidence>
<dbReference type="PANTHER" id="PTHR35089">
    <property type="entry name" value="CHAPERONE PROTEIN SKP"/>
    <property type="match status" value="1"/>
</dbReference>
<keyword evidence="6" id="KW-1185">Reference proteome</keyword>
<reference evidence="5 6" key="1">
    <citation type="submission" date="2023-10" db="EMBL/GenBank/DDBJ databases">
        <title>Two novel species belonging to the OM43/NOR5 clade.</title>
        <authorList>
            <person name="Park M."/>
        </authorList>
    </citation>
    <scope>NUCLEOTIDE SEQUENCE [LARGE SCALE GENOMIC DNA]</scope>
    <source>
        <strain evidence="5 6">IMCC45268</strain>
    </source>
</reference>
<evidence type="ECO:0000256" key="2">
    <source>
        <dbReference type="ARBA" id="ARBA00022729"/>
    </source>
</evidence>
<dbReference type="PANTHER" id="PTHR35089:SF1">
    <property type="entry name" value="CHAPERONE PROTEIN SKP"/>
    <property type="match status" value="1"/>
</dbReference>
<sequence>MIKKFLAVVALGVAMLPMGAFAQGKVAVVDLQAAILQSDAAQQRLENVRGEEGYKADKEEFDRLREELDKLVREFQKDAAVMSQEQQVAARKRLASKQADLEHVGGKLQQAEQATGQALLQEMSPMVQEVLSELITTEGIGLLLQRTSVIHADPGYSITAKVTDKLNQLSAAN</sequence>
<evidence type="ECO:0000313" key="5">
    <source>
        <dbReference type="EMBL" id="WOJ96371.1"/>
    </source>
</evidence>
<feature type="coiled-coil region" evidence="3">
    <location>
        <begin position="31"/>
        <end position="85"/>
    </location>
</feature>
<dbReference type="Gene3D" id="3.30.910.20">
    <property type="entry name" value="Skp domain"/>
    <property type="match status" value="1"/>
</dbReference>
<dbReference type="SUPFAM" id="SSF111384">
    <property type="entry name" value="OmpH-like"/>
    <property type="match status" value="1"/>
</dbReference>
<keyword evidence="3" id="KW-0175">Coiled coil</keyword>
<comment type="similarity">
    <text evidence="1">Belongs to the Skp family.</text>
</comment>
<dbReference type="RefSeq" id="WP_407327050.1">
    <property type="nucleotide sequence ID" value="NZ_CP136865.1"/>
</dbReference>
<organism evidence="5 6">
    <name type="scientific">Congregibacter brevis</name>
    <dbReference type="NCBI Taxonomy" id="3081201"/>
    <lineage>
        <taxon>Bacteria</taxon>
        <taxon>Pseudomonadati</taxon>
        <taxon>Pseudomonadota</taxon>
        <taxon>Gammaproteobacteria</taxon>
        <taxon>Cellvibrionales</taxon>
        <taxon>Halieaceae</taxon>
        <taxon>Congregibacter</taxon>
    </lineage>
</organism>
<feature type="chain" id="PRO_5045545066" evidence="4">
    <location>
        <begin position="23"/>
        <end position="173"/>
    </location>
</feature>
<dbReference type="InterPro" id="IPR024930">
    <property type="entry name" value="Skp_dom_sf"/>
</dbReference>
<protein>
    <submittedName>
        <fullName evidence="5">OmpH family outer membrane protein</fullName>
    </submittedName>
</protein>
<dbReference type="Pfam" id="PF03938">
    <property type="entry name" value="OmpH"/>
    <property type="match status" value="1"/>
</dbReference>
<accession>A0ABZ0IAJ1</accession>
<evidence type="ECO:0000256" key="3">
    <source>
        <dbReference type="SAM" id="Coils"/>
    </source>
</evidence>
<proteinExistence type="inferred from homology"/>
<name>A0ABZ0IAJ1_9GAMM</name>
<evidence type="ECO:0000256" key="1">
    <source>
        <dbReference type="ARBA" id="ARBA00009091"/>
    </source>
</evidence>
<dbReference type="InterPro" id="IPR005632">
    <property type="entry name" value="Chaperone_Skp"/>
</dbReference>
<dbReference type="EMBL" id="CP136865">
    <property type="protein sequence ID" value="WOJ96371.1"/>
    <property type="molecule type" value="Genomic_DNA"/>
</dbReference>
<keyword evidence="2 4" id="KW-0732">Signal</keyword>
<evidence type="ECO:0000313" key="6">
    <source>
        <dbReference type="Proteomes" id="UP001626549"/>
    </source>
</evidence>
<gene>
    <name evidence="5" type="ORF">R0137_14105</name>
</gene>
<feature type="signal peptide" evidence="4">
    <location>
        <begin position="1"/>
        <end position="22"/>
    </location>
</feature>
<dbReference type="SMART" id="SM00935">
    <property type="entry name" value="OmpH"/>
    <property type="match status" value="1"/>
</dbReference>